<dbReference type="Pfam" id="PF22617">
    <property type="entry name" value="HCS_D2"/>
    <property type="match status" value="1"/>
</dbReference>
<sequence>MRKIEIFDTTLRDGEQSPGVNLTIDEKIEIALQLERLGVTRMEVGFAAASPGEIRAIQEVAKRVKNTTVVSLSRSLEGDIDKSWEALKNAENACVHVFLATSPIHRQHKLQMTKEQVVEQAVAAVTYAKKYFSEIQFSCEDAARTEIDFLSEVVAAVVKAGAKVINLPDTVGYMTPVEYGNIFRQLRERVPGIENVKLSSHCHDDLGMAVANSLAAIEGGATQVECTVNGIGERAGNAALEEVALALDTRKGIYQAKTDIKLDEIARTSKLVSRLTGMFVPGNKAIVGANAFAHESGIHQDGVLKEITTYEIIRPETVGFKSNKLVMGKHSGRHAFKDKLEELGYRLEREQVNEAFVRFKDLCDRKKEVTDDDIVALLDSKILEMPEAFVLESLQLAYGNLSVPTASVRIALANGEMVEEAAVGNGSVDSIYKAIDRVTEEEVTLDDYKIVSVTHGKDALGEVYVRLSQNGISVQGRDVSTDVLEASAKAYIQAINKIIARRRDSSNAVEPLPLTSTMN</sequence>
<dbReference type="PROSITE" id="PS50991">
    <property type="entry name" value="PYR_CT"/>
    <property type="match status" value="1"/>
</dbReference>
<dbReference type="UniPathway" id="UPA00048">
    <property type="reaction ID" value="UER00070"/>
</dbReference>
<dbReference type="NCBIfam" id="NF002088">
    <property type="entry name" value="PRK00915.1-5"/>
    <property type="match status" value="1"/>
</dbReference>
<dbReference type="SUPFAM" id="SSF51569">
    <property type="entry name" value="Aldolase"/>
    <property type="match status" value="1"/>
</dbReference>
<feature type="binding site" evidence="11">
    <location>
        <position position="13"/>
    </location>
    <ligand>
        <name>Mn(2+)</name>
        <dbReference type="ChEBI" id="CHEBI:29035"/>
    </ligand>
</feature>
<dbReference type="AlphaFoldDB" id="A0A419SIN3"/>
<dbReference type="OrthoDB" id="9804858at2"/>
<evidence type="ECO:0000256" key="2">
    <source>
        <dbReference type="ARBA" id="ARBA00009396"/>
    </source>
</evidence>
<dbReference type="GO" id="GO:0003852">
    <property type="term" value="F:2-isopropylmalate synthase activity"/>
    <property type="evidence" value="ECO:0007669"/>
    <property type="project" value="UniProtKB-UniRule"/>
</dbReference>
<evidence type="ECO:0000313" key="14">
    <source>
        <dbReference type="Proteomes" id="UP000284219"/>
    </source>
</evidence>
<keyword evidence="6 11" id="KW-0028">Amino-acid biosynthesis</keyword>
<dbReference type="PANTHER" id="PTHR10277">
    <property type="entry name" value="HOMOCITRATE SYNTHASE-RELATED"/>
    <property type="match status" value="1"/>
</dbReference>
<dbReference type="InterPro" id="IPR013709">
    <property type="entry name" value="2-isopropylmalate_synth_dimer"/>
</dbReference>
<name>A0A419SIN3_9BACL</name>
<evidence type="ECO:0000256" key="6">
    <source>
        <dbReference type="ARBA" id="ARBA00022605"/>
    </source>
</evidence>
<dbReference type="InterPro" id="IPR002034">
    <property type="entry name" value="AIPM/Hcit_synth_CS"/>
</dbReference>
<comment type="similarity">
    <text evidence="2 11">Belongs to the alpha-IPM synthase/homocitrate synthase family. LeuA type 1 subfamily.</text>
</comment>
<evidence type="ECO:0000256" key="7">
    <source>
        <dbReference type="ARBA" id="ARBA00022679"/>
    </source>
</evidence>
<organism evidence="13 14">
    <name type="scientific">Ammoniphilus oxalaticus</name>
    <dbReference type="NCBI Taxonomy" id="66863"/>
    <lineage>
        <taxon>Bacteria</taxon>
        <taxon>Bacillati</taxon>
        <taxon>Bacillota</taxon>
        <taxon>Bacilli</taxon>
        <taxon>Bacillales</taxon>
        <taxon>Paenibacillaceae</taxon>
        <taxon>Aneurinibacillus group</taxon>
        <taxon>Ammoniphilus</taxon>
    </lineage>
</organism>
<feature type="binding site" evidence="11">
    <location>
        <position position="237"/>
    </location>
    <ligand>
        <name>Mn(2+)</name>
        <dbReference type="ChEBI" id="CHEBI:29035"/>
    </ligand>
</feature>
<dbReference type="GO" id="GO:0009098">
    <property type="term" value="P:L-leucine biosynthetic process"/>
    <property type="evidence" value="ECO:0007669"/>
    <property type="project" value="UniProtKB-UniRule"/>
</dbReference>
<dbReference type="Pfam" id="PF08502">
    <property type="entry name" value="LeuA_dimer"/>
    <property type="match status" value="1"/>
</dbReference>
<dbReference type="InterPro" id="IPR050073">
    <property type="entry name" value="2-IPM_HCS-like"/>
</dbReference>
<dbReference type="SUPFAM" id="SSF110921">
    <property type="entry name" value="2-isopropylmalate synthase LeuA, allosteric (dimerisation) domain"/>
    <property type="match status" value="1"/>
</dbReference>
<feature type="domain" description="Pyruvate carboxyltransferase" evidence="12">
    <location>
        <begin position="4"/>
        <end position="266"/>
    </location>
</feature>
<accession>A0A419SIN3</accession>
<evidence type="ECO:0000256" key="11">
    <source>
        <dbReference type="HAMAP-Rule" id="MF_01025"/>
    </source>
</evidence>
<dbReference type="GO" id="GO:0003985">
    <property type="term" value="F:acetyl-CoA C-acetyltransferase activity"/>
    <property type="evidence" value="ECO:0007669"/>
    <property type="project" value="UniProtKB-UniRule"/>
</dbReference>
<comment type="subunit">
    <text evidence="11">Homodimer.</text>
</comment>
<proteinExistence type="inferred from homology"/>
<evidence type="ECO:0000256" key="4">
    <source>
        <dbReference type="ARBA" id="ARBA00018198"/>
    </source>
</evidence>
<dbReference type="InterPro" id="IPR005671">
    <property type="entry name" value="LeuA_bact_synth"/>
</dbReference>
<dbReference type="PROSITE" id="PS00815">
    <property type="entry name" value="AIPM_HOMOCIT_SYNTH_1"/>
    <property type="match status" value="1"/>
</dbReference>
<comment type="pathway">
    <text evidence="1 11">Amino-acid biosynthesis; L-leucine biosynthesis; L-leucine from 3-methyl-2-oxobutanoate: step 1/4.</text>
</comment>
<dbReference type="Gene3D" id="3.20.20.70">
    <property type="entry name" value="Aldolase class I"/>
    <property type="match status" value="1"/>
</dbReference>
<dbReference type="FunFam" id="3.30.160.270:FF:000003">
    <property type="entry name" value="2-isopropylmalate synthase"/>
    <property type="match status" value="1"/>
</dbReference>
<dbReference type="InterPro" id="IPR054691">
    <property type="entry name" value="LeuA/HCS_post-cat"/>
</dbReference>
<dbReference type="HAMAP" id="MF_01025">
    <property type="entry name" value="LeuA_type1"/>
    <property type="match status" value="1"/>
</dbReference>
<comment type="catalytic activity">
    <reaction evidence="11">
        <text>3-methyl-2-oxobutanoate + acetyl-CoA + H2O = (2S)-2-isopropylmalate + CoA + H(+)</text>
        <dbReference type="Rhea" id="RHEA:21524"/>
        <dbReference type="ChEBI" id="CHEBI:1178"/>
        <dbReference type="ChEBI" id="CHEBI:11851"/>
        <dbReference type="ChEBI" id="CHEBI:15377"/>
        <dbReference type="ChEBI" id="CHEBI:15378"/>
        <dbReference type="ChEBI" id="CHEBI:57287"/>
        <dbReference type="ChEBI" id="CHEBI:57288"/>
        <dbReference type="EC" id="2.3.3.13"/>
    </reaction>
</comment>
<dbReference type="CDD" id="cd07940">
    <property type="entry name" value="DRE_TIM_IPMS"/>
    <property type="match status" value="1"/>
</dbReference>
<evidence type="ECO:0000256" key="1">
    <source>
        <dbReference type="ARBA" id="ARBA00004689"/>
    </source>
</evidence>
<keyword evidence="8 11" id="KW-0479">Metal-binding</keyword>
<dbReference type="RefSeq" id="WP_120189038.1">
    <property type="nucleotide sequence ID" value="NZ_MCHY01000008.1"/>
</dbReference>
<comment type="function">
    <text evidence="11">Catalyzes the condensation of the acetyl group of acetyl-CoA with 3-methyl-2-oxobutanoate (2-ketoisovalerate) to form 3-carboxy-3-hydroxy-4-methylpentanoate (2-isopropylmalate).</text>
</comment>
<keyword evidence="10 11" id="KW-0100">Branched-chain amino acid biosynthesis</keyword>
<dbReference type="Proteomes" id="UP000284219">
    <property type="component" value="Unassembled WGS sequence"/>
</dbReference>
<dbReference type="PANTHER" id="PTHR10277:SF9">
    <property type="entry name" value="2-ISOPROPYLMALATE SYNTHASE 1, CHLOROPLASTIC-RELATED"/>
    <property type="match status" value="1"/>
</dbReference>
<dbReference type="InterPro" id="IPR000891">
    <property type="entry name" value="PYR_CT"/>
</dbReference>
<protein>
    <recommendedName>
        <fullName evidence="4 11">2-isopropylmalate synthase</fullName>
        <ecNumber evidence="3 11">2.3.3.13</ecNumber>
    </recommendedName>
    <alternativeName>
        <fullName evidence="11">Alpha-IPM synthase</fullName>
    </alternativeName>
    <alternativeName>
        <fullName evidence="11">Alpha-isopropylmalate synthase</fullName>
    </alternativeName>
</protein>
<evidence type="ECO:0000256" key="10">
    <source>
        <dbReference type="ARBA" id="ARBA00023304"/>
    </source>
</evidence>
<dbReference type="EMBL" id="MCHY01000008">
    <property type="protein sequence ID" value="RKD23810.1"/>
    <property type="molecule type" value="Genomic_DNA"/>
</dbReference>
<evidence type="ECO:0000256" key="5">
    <source>
        <dbReference type="ARBA" id="ARBA00022430"/>
    </source>
</evidence>
<dbReference type="GO" id="GO:0005737">
    <property type="term" value="C:cytoplasm"/>
    <property type="evidence" value="ECO:0007669"/>
    <property type="project" value="UniProtKB-UniRule"/>
</dbReference>
<dbReference type="FunFam" id="1.10.238.260:FF:000001">
    <property type="entry name" value="2-isopropylmalate synthase"/>
    <property type="match status" value="1"/>
</dbReference>
<gene>
    <name evidence="11" type="primary">leuA</name>
    <name evidence="13" type="ORF">BEP19_05105</name>
</gene>
<comment type="caution">
    <text evidence="13">The sequence shown here is derived from an EMBL/GenBank/DDBJ whole genome shotgun (WGS) entry which is preliminary data.</text>
</comment>
<feature type="region of interest" description="Regulatory domain" evidence="11">
    <location>
        <begin position="390"/>
        <end position="519"/>
    </location>
</feature>
<dbReference type="SMART" id="SM00917">
    <property type="entry name" value="LeuA_dimer"/>
    <property type="match status" value="1"/>
</dbReference>
<evidence type="ECO:0000256" key="8">
    <source>
        <dbReference type="ARBA" id="ARBA00022723"/>
    </source>
</evidence>
<dbReference type="Pfam" id="PF00682">
    <property type="entry name" value="HMGL-like"/>
    <property type="match status" value="1"/>
</dbReference>
<dbReference type="EC" id="2.3.3.13" evidence="3 11"/>
<dbReference type="NCBIfam" id="NF002085">
    <property type="entry name" value="PRK00915.1-2"/>
    <property type="match status" value="1"/>
</dbReference>
<dbReference type="FunFam" id="3.20.20.70:FF:000010">
    <property type="entry name" value="2-isopropylmalate synthase"/>
    <property type="match status" value="1"/>
</dbReference>
<dbReference type="InterPro" id="IPR013785">
    <property type="entry name" value="Aldolase_TIM"/>
</dbReference>
<reference evidence="13 14" key="1">
    <citation type="submission" date="2016-08" db="EMBL/GenBank/DDBJ databases">
        <title>Novel Firmicute Genomes.</title>
        <authorList>
            <person name="Poppleton D.I."/>
            <person name="Gribaldo S."/>
        </authorList>
    </citation>
    <scope>NUCLEOTIDE SEQUENCE [LARGE SCALE GENOMIC DNA]</scope>
    <source>
        <strain evidence="13 14">RAOx-1</strain>
    </source>
</reference>
<evidence type="ECO:0000313" key="13">
    <source>
        <dbReference type="EMBL" id="RKD23810.1"/>
    </source>
</evidence>
<comment type="cofactor">
    <cofactor evidence="11">
        <name>Mn(2+)</name>
        <dbReference type="ChEBI" id="CHEBI:29035"/>
    </cofactor>
</comment>
<evidence type="ECO:0000256" key="9">
    <source>
        <dbReference type="ARBA" id="ARBA00023211"/>
    </source>
</evidence>
<feature type="binding site" evidence="11">
    <location>
        <position position="201"/>
    </location>
    <ligand>
        <name>Mn(2+)</name>
        <dbReference type="ChEBI" id="CHEBI:29035"/>
    </ligand>
</feature>
<keyword evidence="14" id="KW-1185">Reference proteome</keyword>
<evidence type="ECO:0000256" key="3">
    <source>
        <dbReference type="ARBA" id="ARBA00012973"/>
    </source>
</evidence>
<evidence type="ECO:0000259" key="12">
    <source>
        <dbReference type="PROSITE" id="PS50991"/>
    </source>
</evidence>
<keyword evidence="7 11" id="KW-0808">Transferase</keyword>
<keyword evidence="5 11" id="KW-0432">Leucine biosynthesis</keyword>
<dbReference type="Gene3D" id="1.10.238.260">
    <property type="match status" value="1"/>
</dbReference>
<dbReference type="PROSITE" id="PS00816">
    <property type="entry name" value="AIPM_HOMOCIT_SYNTH_2"/>
    <property type="match status" value="1"/>
</dbReference>
<keyword evidence="9 11" id="KW-0464">Manganese</keyword>
<dbReference type="NCBIfam" id="NF002086">
    <property type="entry name" value="PRK00915.1-3"/>
    <property type="match status" value="1"/>
</dbReference>
<dbReference type="Gene3D" id="3.30.160.270">
    <property type="match status" value="1"/>
</dbReference>
<feature type="binding site" evidence="11">
    <location>
        <position position="203"/>
    </location>
    <ligand>
        <name>Mn(2+)</name>
        <dbReference type="ChEBI" id="CHEBI:29035"/>
    </ligand>
</feature>
<keyword evidence="11" id="KW-0963">Cytoplasm</keyword>
<dbReference type="GO" id="GO:0030145">
    <property type="term" value="F:manganese ion binding"/>
    <property type="evidence" value="ECO:0007669"/>
    <property type="project" value="UniProtKB-UniRule"/>
</dbReference>
<dbReference type="InterPro" id="IPR036230">
    <property type="entry name" value="LeuA_allosteric_dom_sf"/>
</dbReference>
<dbReference type="NCBIfam" id="TIGR00973">
    <property type="entry name" value="leuA_bact"/>
    <property type="match status" value="1"/>
</dbReference>